<sequence>MEPETTLNHPTSPAIADDMPKAERAASVEEVAPHKGMVSMQKDKPKPSAGTKSVSKSDIRRVVAVWNFEKSYRQQDRTTIDLGEQLLLPPQQGNEPTPRRGRVAAVYSALQTCIERILAKCGCHTFIYGPKYMIGLTKIKEATQQKIPKWLDIPYITIKNGRPTWEHLQASIKSEQEALHKAHVESTQRLQDAAQAAEGPQHHELDPPEHAVVSQQEEVEPQ</sequence>
<feature type="compositionally biased region" description="Basic and acidic residues" evidence="1">
    <location>
        <begin position="18"/>
        <end position="33"/>
    </location>
</feature>
<keyword evidence="3" id="KW-1185">Reference proteome</keyword>
<feature type="compositionally biased region" description="Polar residues" evidence="1">
    <location>
        <begin position="1"/>
        <end position="11"/>
    </location>
</feature>
<feature type="region of interest" description="Disordered" evidence="1">
    <location>
        <begin position="1"/>
        <end position="55"/>
    </location>
</feature>
<evidence type="ECO:0000256" key="1">
    <source>
        <dbReference type="SAM" id="MobiDB-lite"/>
    </source>
</evidence>
<evidence type="ECO:0000313" key="3">
    <source>
        <dbReference type="Proteomes" id="UP000800035"/>
    </source>
</evidence>
<feature type="region of interest" description="Disordered" evidence="1">
    <location>
        <begin position="185"/>
        <end position="222"/>
    </location>
</feature>
<dbReference type="OrthoDB" id="3810352at2759"/>
<dbReference type="Proteomes" id="UP000800035">
    <property type="component" value="Unassembled WGS sequence"/>
</dbReference>
<name>A0A6A5TV23_9PLEO</name>
<evidence type="ECO:0000313" key="2">
    <source>
        <dbReference type="EMBL" id="KAF1955619.1"/>
    </source>
</evidence>
<feature type="compositionally biased region" description="Basic and acidic residues" evidence="1">
    <location>
        <begin position="200"/>
        <end position="209"/>
    </location>
</feature>
<gene>
    <name evidence="2" type="ORF">CC80DRAFT_549309</name>
</gene>
<dbReference type="EMBL" id="ML976994">
    <property type="protein sequence ID" value="KAF1955619.1"/>
    <property type="molecule type" value="Genomic_DNA"/>
</dbReference>
<dbReference type="AlphaFoldDB" id="A0A6A5TV23"/>
<organism evidence="2 3">
    <name type="scientific">Byssothecium circinans</name>
    <dbReference type="NCBI Taxonomy" id="147558"/>
    <lineage>
        <taxon>Eukaryota</taxon>
        <taxon>Fungi</taxon>
        <taxon>Dikarya</taxon>
        <taxon>Ascomycota</taxon>
        <taxon>Pezizomycotina</taxon>
        <taxon>Dothideomycetes</taxon>
        <taxon>Pleosporomycetidae</taxon>
        <taxon>Pleosporales</taxon>
        <taxon>Massarineae</taxon>
        <taxon>Massarinaceae</taxon>
        <taxon>Byssothecium</taxon>
    </lineage>
</organism>
<reference evidence="2" key="1">
    <citation type="journal article" date="2020" name="Stud. Mycol.">
        <title>101 Dothideomycetes genomes: a test case for predicting lifestyles and emergence of pathogens.</title>
        <authorList>
            <person name="Haridas S."/>
            <person name="Albert R."/>
            <person name="Binder M."/>
            <person name="Bloem J."/>
            <person name="Labutti K."/>
            <person name="Salamov A."/>
            <person name="Andreopoulos B."/>
            <person name="Baker S."/>
            <person name="Barry K."/>
            <person name="Bills G."/>
            <person name="Bluhm B."/>
            <person name="Cannon C."/>
            <person name="Castanera R."/>
            <person name="Culley D."/>
            <person name="Daum C."/>
            <person name="Ezra D."/>
            <person name="Gonzalez J."/>
            <person name="Henrissat B."/>
            <person name="Kuo A."/>
            <person name="Liang C."/>
            <person name="Lipzen A."/>
            <person name="Lutzoni F."/>
            <person name="Magnuson J."/>
            <person name="Mondo S."/>
            <person name="Nolan M."/>
            <person name="Ohm R."/>
            <person name="Pangilinan J."/>
            <person name="Park H.-J."/>
            <person name="Ramirez L."/>
            <person name="Alfaro M."/>
            <person name="Sun H."/>
            <person name="Tritt A."/>
            <person name="Yoshinaga Y."/>
            <person name="Zwiers L.-H."/>
            <person name="Turgeon B."/>
            <person name="Goodwin S."/>
            <person name="Spatafora J."/>
            <person name="Crous P."/>
            <person name="Grigoriev I."/>
        </authorList>
    </citation>
    <scope>NUCLEOTIDE SEQUENCE</scope>
    <source>
        <strain evidence="2">CBS 675.92</strain>
    </source>
</reference>
<protein>
    <submittedName>
        <fullName evidence="2">Uncharacterized protein</fullName>
    </submittedName>
</protein>
<accession>A0A6A5TV23</accession>
<proteinExistence type="predicted"/>